<keyword evidence="3" id="KW-1185">Reference proteome</keyword>
<dbReference type="EMBL" id="RYYR01000003">
    <property type="protein sequence ID" value="RUL55948.1"/>
    <property type="molecule type" value="Genomic_DNA"/>
</dbReference>
<comment type="caution">
    <text evidence="2">The sequence shown here is derived from an EMBL/GenBank/DDBJ whole genome shotgun (WGS) entry which is preliminary data.</text>
</comment>
<evidence type="ECO:0000259" key="1">
    <source>
        <dbReference type="Pfam" id="PF12773"/>
    </source>
</evidence>
<sequence length="390" mass="45408">MVQCTNCQETLKEESKFCHQCGTKVILNERCECGNILEKADRFCSQCGLSKKQKKSTGDIKKGKVERLVGTDITSMATRYIQKFNDRIYMVYGKSIWSMTYGDNIAYKLNSQFNDICEYSLNINKHGLFFINDRSIVHLDFEGCLINAYTIRLKDEIVGLSIYDKFIYFSTHNQSSKFGHYSKVYKFEMEDIELSSLVQLVKIKLDEYDNYLSRIYALEDKLIYVPGTGPKFIDLNNNKTYSLFHGNENVSKDRRVFEFNLEKQVYYITEWNSLMEYKICSNDLRKAMDVNPETYSSEKFAGFYGDCVYKNNFAYGFTYGHRNGSSEYIDYYYNLYRLDAKGEAEFLQTGSRGGIENLNILGDYAFIIYDGLKMFPLGSNGEFKNITFVR</sequence>
<name>A0A3S0WI98_9BACI</name>
<evidence type="ECO:0000313" key="2">
    <source>
        <dbReference type="EMBL" id="RUL55948.1"/>
    </source>
</evidence>
<proteinExistence type="predicted"/>
<organism evidence="2 3">
    <name type="scientific">Lysinibacillus antri</name>
    <dbReference type="NCBI Taxonomy" id="2498145"/>
    <lineage>
        <taxon>Bacteria</taxon>
        <taxon>Bacillati</taxon>
        <taxon>Bacillota</taxon>
        <taxon>Bacilli</taxon>
        <taxon>Bacillales</taxon>
        <taxon>Bacillaceae</taxon>
        <taxon>Lysinibacillus</taxon>
    </lineage>
</organism>
<protein>
    <submittedName>
        <fullName evidence="2">Zinc ribbon domain-containing protein</fullName>
    </submittedName>
</protein>
<dbReference type="Proteomes" id="UP000287910">
    <property type="component" value="Unassembled WGS sequence"/>
</dbReference>
<accession>A0A3S0WI98</accession>
<dbReference type="InterPro" id="IPR025874">
    <property type="entry name" value="DZR"/>
</dbReference>
<evidence type="ECO:0000313" key="3">
    <source>
        <dbReference type="Proteomes" id="UP000287910"/>
    </source>
</evidence>
<gene>
    <name evidence="2" type="ORF">EK386_03780</name>
</gene>
<reference evidence="2 3" key="1">
    <citation type="submission" date="2018-12" db="EMBL/GenBank/DDBJ databases">
        <title>Lysinibacillus antri sp. nov., isolated from a cave soil.</title>
        <authorList>
            <person name="Narsing Rao M.P."/>
            <person name="Zhang H."/>
            <person name="Dong Z.-Y."/>
            <person name="Niu X.-K."/>
            <person name="Zhang K."/>
            <person name="Fang B.-Z."/>
            <person name="Kang Y.-Q."/>
            <person name="Xiao M."/>
            <person name="Li W.-J."/>
        </authorList>
    </citation>
    <scope>NUCLEOTIDE SEQUENCE [LARGE SCALE GENOMIC DNA]</scope>
    <source>
        <strain evidence="2 3">SYSU K30002</strain>
    </source>
</reference>
<feature type="domain" description="DZANK-type" evidence="1">
    <location>
        <begin position="4"/>
        <end position="48"/>
    </location>
</feature>
<dbReference type="RefSeq" id="WP_126657696.1">
    <property type="nucleotide sequence ID" value="NZ_RYYR01000003.1"/>
</dbReference>
<dbReference type="Pfam" id="PF12773">
    <property type="entry name" value="DZR"/>
    <property type="match status" value="1"/>
</dbReference>
<dbReference type="AlphaFoldDB" id="A0A3S0WI98"/>